<protein>
    <submittedName>
        <fullName evidence="2">Uncharacterized protein</fullName>
    </submittedName>
</protein>
<feature type="transmembrane region" description="Helical" evidence="1">
    <location>
        <begin position="12"/>
        <end position="34"/>
    </location>
</feature>
<evidence type="ECO:0000313" key="2">
    <source>
        <dbReference type="EMBL" id="MOY42427.1"/>
    </source>
</evidence>
<proteinExistence type="predicted"/>
<keyword evidence="1" id="KW-0812">Transmembrane</keyword>
<reference evidence="2" key="1">
    <citation type="submission" date="2019-04" db="EMBL/GenBank/DDBJ databases">
        <title>An insight into the mialome of Ixodes scapularis.</title>
        <authorList>
            <person name="Ribeiro J.M."/>
            <person name="Mather T.N."/>
            <person name="Karim S."/>
        </authorList>
    </citation>
    <scope>NUCLEOTIDE SEQUENCE</scope>
</reference>
<evidence type="ECO:0000256" key="1">
    <source>
        <dbReference type="SAM" id="Phobius"/>
    </source>
</evidence>
<keyword evidence="1" id="KW-0472">Membrane</keyword>
<feature type="transmembrane region" description="Helical" evidence="1">
    <location>
        <begin position="40"/>
        <end position="65"/>
    </location>
</feature>
<organism evidence="2">
    <name type="scientific">Ixodes scapularis</name>
    <name type="common">Black-legged tick</name>
    <name type="synonym">Deer tick</name>
    <dbReference type="NCBI Taxonomy" id="6945"/>
    <lineage>
        <taxon>Eukaryota</taxon>
        <taxon>Metazoa</taxon>
        <taxon>Ecdysozoa</taxon>
        <taxon>Arthropoda</taxon>
        <taxon>Chelicerata</taxon>
        <taxon>Arachnida</taxon>
        <taxon>Acari</taxon>
        <taxon>Parasitiformes</taxon>
        <taxon>Ixodida</taxon>
        <taxon>Ixodoidea</taxon>
        <taxon>Ixodidae</taxon>
        <taxon>Ixodinae</taxon>
        <taxon>Ixodes</taxon>
    </lineage>
</organism>
<accession>A0A4D5S359</accession>
<keyword evidence="1" id="KW-1133">Transmembrane helix</keyword>
<dbReference type="AlphaFoldDB" id="A0A4D5S359"/>
<name>A0A4D5S359_IXOSC</name>
<dbReference type="EMBL" id="GHJT01008456">
    <property type="protein sequence ID" value="MOY42427.1"/>
    <property type="molecule type" value="Transcribed_RNA"/>
</dbReference>
<sequence length="70" mass="8261">MSIFLFRIFFQRLYNLLIISIFAQCLDTLSVMFVERCYDVVRYIGNILLLNILTNLSIDSIVVFLSTYLK</sequence>